<accession>A0ABT4JQ83</accession>
<dbReference type="Pfam" id="PF11743">
    <property type="entry name" value="DUF3301"/>
    <property type="match status" value="1"/>
</dbReference>
<keyword evidence="3" id="KW-1185">Reference proteome</keyword>
<dbReference type="EMBL" id="JAPUBN010000007">
    <property type="protein sequence ID" value="MCZ2720523.1"/>
    <property type="molecule type" value="Genomic_DNA"/>
</dbReference>
<sequence>MHIELIDIVIFVILGSIAYFWWNSNSIRELAFSHVKAHCKKHEVQLLDQSVALHKWKVTWSTGQLKVLREYQFEFTSTGEARYKGEAVLIGNTLMKIELSAYHI</sequence>
<evidence type="ECO:0000256" key="1">
    <source>
        <dbReference type="SAM" id="Phobius"/>
    </source>
</evidence>
<dbReference type="RefSeq" id="WP_269122496.1">
    <property type="nucleotide sequence ID" value="NZ_JAPUBN010000007.1"/>
</dbReference>
<keyword evidence="1" id="KW-0472">Membrane</keyword>
<reference evidence="2" key="1">
    <citation type="submission" date="2022-12" db="EMBL/GenBank/DDBJ databases">
        <title>Marinomonas 15G1-11 sp. nov, isolated from marine algae.</title>
        <authorList>
            <person name="Butt M."/>
            <person name="Choi D.G."/>
            <person name="Kim J.M."/>
            <person name="Lee J.K."/>
            <person name="Baek J.H."/>
            <person name="Jeon C.O."/>
        </authorList>
    </citation>
    <scope>NUCLEOTIDE SEQUENCE</scope>
    <source>
        <strain evidence="2">15G1-11</strain>
    </source>
</reference>
<name>A0ABT4JQ83_9GAMM</name>
<proteinExistence type="predicted"/>
<keyword evidence="1" id="KW-1133">Transmembrane helix</keyword>
<gene>
    <name evidence="2" type="ORF">O1D97_02385</name>
</gene>
<protein>
    <submittedName>
        <fullName evidence="2">DUF3301 domain-containing protein</fullName>
    </submittedName>
</protein>
<feature type="transmembrane region" description="Helical" evidence="1">
    <location>
        <begin position="5"/>
        <end position="22"/>
    </location>
</feature>
<evidence type="ECO:0000313" key="3">
    <source>
        <dbReference type="Proteomes" id="UP001149719"/>
    </source>
</evidence>
<comment type="caution">
    <text evidence="2">The sequence shown here is derived from an EMBL/GenBank/DDBJ whole genome shotgun (WGS) entry which is preliminary data.</text>
</comment>
<evidence type="ECO:0000313" key="2">
    <source>
        <dbReference type="EMBL" id="MCZ2720523.1"/>
    </source>
</evidence>
<keyword evidence="1" id="KW-0812">Transmembrane</keyword>
<dbReference type="Proteomes" id="UP001149719">
    <property type="component" value="Unassembled WGS sequence"/>
</dbReference>
<dbReference type="InterPro" id="IPR021732">
    <property type="entry name" value="DUF3301"/>
</dbReference>
<organism evidence="2 3">
    <name type="scientific">Marinomonas phaeophyticola</name>
    <dbReference type="NCBI Taxonomy" id="3004091"/>
    <lineage>
        <taxon>Bacteria</taxon>
        <taxon>Pseudomonadati</taxon>
        <taxon>Pseudomonadota</taxon>
        <taxon>Gammaproteobacteria</taxon>
        <taxon>Oceanospirillales</taxon>
        <taxon>Oceanospirillaceae</taxon>
        <taxon>Marinomonas</taxon>
    </lineage>
</organism>